<evidence type="ECO:0000313" key="6">
    <source>
        <dbReference type="Proteomes" id="UP000504634"/>
    </source>
</evidence>
<dbReference type="PANTHER" id="PTHR10083:SF374">
    <property type="entry name" value="BPTI_KUNITZ INHIBITOR DOMAIN-CONTAINING PROTEIN"/>
    <property type="match status" value="1"/>
</dbReference>
<dbReference type="SUPFAM" id="SSF57362">
    <property type="entry name" value="BPTI-like"/>
    <property type="match status" value="1"/>
</dbReference>
<evidence type="ECO:0000256" key="2">
    <source>
        <dbReference type="ARBA" id="ARBA00022900"/>
    </source>
</evidence>
<evidence type="ECO:0000313" key="7">
    <source>
        <dbReference type="RefSeq" id="XP_030383395.1"/>
    </source>
</evidence>
<evidence type="ECO:0000259" key="5">
    <source>
        <dbReference type="PROSITE" id="PS50279"/>
    </source>
</evidence>
<dbReference type="InterPro" id="IPR036880">
    <property type="entry name" value="Kunitz_BPTI_sf"/>
</dbReference>
<evidence type="ECO:0000256" key="4">
    <source>
        <dbReference type="SAM" id="SignalP"/>
    </source>
</evidence>
<dbReference type="PROSITE" id="PS50279">
    <property type="entry name" value="BPTI_KUNITZ_2"/>
    <property type="match status" value="1"/>
</dbReference>
<dbReference type="GO" id="GO:0005615">
    <property type="term" value="C:extracellular space"/>
    <property type="evidence" value="ECO:0007669"/>
    <property type="project" value="TreeGrafter"/>
</dbReference>
<feature type="domain" description="BPTI/Kunitz inhibitor" evidence="5">
    <location>
        <begin position="25"/>
        <end position="74"/>
    </location>
</feature>
<feature type="chain" id="PRO_5026976414" evidence="4">
    <location>
        <begin position="20"/>
        <end position="78"/>
    </location>
</feature>
<accession>A0A6J2U613</accession>
<sequence>MKPISVICLLFALFGGALGAFDPVCFLEHSVPGPCKAYFLRWSFNGESCVSFVYGGCQGNANNFKTEAECNSICGSDL</sequence>
<dbReference type="OrthoDB" id="4473401at2759"/>
<dbReference type="RefSeq" id="XP_030383395.1">
    <property type="nucleotide sequence ID" value="XM_030527535.1"/>
</dbReference>
<organism evidence="6 7">
    <name type="scientific">Drosophila lebanonensis</name>
    <name type="common">Fruit fly</name>
    <name type="synonym">Scaptodrosophila lebanonensis</name>
    <dbReference type="NCBI Taxonomy" id="7225"/>
    <lineage>
        <taxon>Eukaryota</taxon>
        <taxon>Metazoa</taxon>
        <taxon>Ecdysozoa</taxon>
        <taxon>Arthropoda</taxon>
        <taxon>Hexapoda</taxon>
        <taxon>Insecta</taxon>
        <taxon>Pterygota</taxon>
        <taxon>Neoptera</taxon>
        <taxon>Endopterygota</taxon>
        <taxon>Diptera</taxon>
        <taxon>Brachycera</taxon>
        <taxon>Muscomorpha</taxon>
        <taxon>Ephydroidea</taxon>
        <taxon>Drosophilidae</taxon>
        <taxon>Scaptodrosophila</taxon>
    </lineage>
</organism>
<keyword evidence="6" id="KW-1185">Reference proteome</keyword>
<dbReference type="FunFam" id="4.10.410.10:FF:000020">
    <property type="entry name" value="Collagen, type VI, alpha 3"/>
    <property type="match status" value="1"/>
</dbReference>
<protein>
    <submittedName>
        <fullName evidence="7">TauPI-stichotoxin-Hcr2d-like</fullName>
    </submittedName>
</protein>
<dbReference type="PANTHER" id="PTHR10083">
    <property type="entry name" value="KUNITZ-TYPE PROTEASE INHIBITOR-RELATED"/>
    <property type="match status" value="1"/>
</dbReference>
<keyword evidence="3" id="KW-1015">Disulfide bond</keyword>
<dbReference type="InterPro" id="IPR050098">
    <property type="entry name" value="TFPI/VKTCI-like"/>
</dbReference>
<proteinExistence type="predicted"/>
<dbReference type="GeneID" id="115630960"/>
<keyword evidence="4" id="KW-0732">Signal</keyword>
<dbReference type="PROSITE" id="PS00280">
    <property type="entry name" value="BPTI_KUNITZ_1"/>
    <property type="match status" value="1"/>
</dbReference>
<dbReference type="InterPro" id="IPR002223">
    <property type="entry name" value="Kunitz_BPTI"/>
</dbReference>
<dbReference type="AlphaFoldDB" id="A0A6J2U613"/>
<evidence type="ECO:0000256" key="3">
    <source>
        <dbReference type="ARBA" id="ARBA00023157"/>
    </source>
</evidence>
<dbReference type="InterPro" id="IPR020901">
    <property type="entry name" value="Prtase_inh_Kunz-CS"/>
</dbReference>
<dbReference type="Pfam" id="PF00014">
    <property type="entry name" value="Kunitz_BPTI"/>
    <property type="match status" value="1"/>
</dbReference>
<gene>
    <name evidence="7" type="primary">LOC115630960</name>
</gene>
<dbReference type="GO" id="GO:0004867">
    <property type="term" value="F:serine-type endopeptidase inhibitor activity"/>
    <property type="evidence" value="ECO:0007669"/>
    <property type="project" value="UniProtKB-KW"/>
</dbReference>
<feature type="signal peptide" evidence="4">
    <location>
        <begin position="1"/>
        <end position="19"/>
    </location>
</feature>
<evidence type="ECO:0000256" key="1">
    <source>
        <dbReference type="ARBA" id="ARBA00022690"/>
    </source>
</evidence>
<dbReference type="PRINTS" id="PR00759">
    <property type="entry name" value="BASICPTASE"/>
</dbReference>
<keyword evidence="1" id="KW-0646">Protease inhibitor</keyword>
<dbReference type="CDD" id="cd00109">
    <property type="entry name" value="Kunitz-type"/>
    <property type="match status" value="1"/>
</dbReference>
<keyword evidence="2" id="KW-0722">Serine protease inhibitor</keyword>
<dbReference type="SMART" id="SM00131">
    <property type="entry name" value="KU"/>
    <property type="match status" value="1"/>
</dbReference>
<reference evidence="7" key="1">
    <citation type="submission" date="2025-08" db="UniProtKB">
        <authorList>
            <consortium name="RefSeq"/>
        </authorList>
    </citation>
    <scope>IDENTIFICATION</scope>
    <source>
        <strain evidence="7">11010-0011.00</strain>
        <tissue evidence="7">Whole body</tissue>
    </source>
</reference>
<name>A0A6J2U613_DROLE</name>
<dbReference type="Gene3D" id="4.10.410.10">
    <property type="entry name" value="Pancreatic trypsin inhibitor Kunitz domain"/>
    <property type="match status" value="1"/>
</dbReference>
<dbReference type="Proteomes" id="UP000504634">
    <property type="component" value="Unplaced"/>
</dbReference>